<gene>
    <name evidence="2" type="ORF">GMRT_10344</name>
</gene>
<evidence type="ECO:0000313" key="2">
    <source>
        <dbReference type="EMBL" id="TNJ26445.1"/>
    </source>
</evidence>
<dbReference type="InterPro" id="IPR015797">
    <property type="entry name" value="NUDIX_hydrolase-like_dom_sf"/>
</dbReference>
<organism evidence="2 3">
    <name type="scientific">Giardia muris</name>
    <dbReference type="NCBI Taxonomy" id="5742"/>
    <lineage>
        <taxon>Eukaryota</taxon>
        <taxon>Metamonada</taxon>
        <taxon>Diplomonadida</taxon>
        <taxon>Hexamitidae</taxon>
        <taxon>Giardiinae</taxon>
        <taxon>Giardia</taxon>
    </lineage>
</organism>
<name>A0A4Z1SNJ5_GIAMU</name>
<keyword evidence="2" id="KW-0378">Hydrolase</keyword>
<protein>
    <submittedName>
        <fullName evidence="2">Putative Nudix hydrolase</fullName>
    </submittedName>
</protein>
<dbReference type="AlphaFoldDB" id="A0A4Z1SNJ5"/>
<dbReference type="SUPFAM" id="SSF55811">
    <property type="entry name" value="Nudix"/>
    <property type="match status" value="1"/>
</dbReference>
<dbReference type="InterPro" id="IPR000086">
    <property type="entry name" value="NUDIX_hydrolase_dom"/>
</dbReference>
<reference evidence="2 3" key="1">
    <citation type="submission" date="2019-05" db="EMBL/GenBank/DDBJ databases">
        <title>The compact genome of Giardia muris reveals important steps in the evolution of intestinal protozoan parasites.</title>
        <authorList>
            <person name="Xu F."/>
            <person name="Jimenez-Gonzalez A."/>
            <person name="Einarsson E."/>
            <person name="Astvaldsson A."/>
            <person name="Peirasmaki D."/>
            <person name="Eckmann L."/>
            <person name="Andersson J.O."/>
            <person name="Svard S.G."/>
            <person name="Jerlstrom-Hultqvist J."/>
        </authorList>
    </citation>
    <scope>NUCLEOTIDE SEQUENCE [LARGE SCALE GENOMIC DNA]</scope>
    <source>
        <strain evidence="2 3">Roberts-Thomson</strain>
    </source>
</reference>
<evidence type="ECO:0000313" key="3">
    <source>
        <dbReference type="Proteomes" id="UP000315496"/>
    </source>
</evidence>
<evidence type="ECO:0000259" key="1">
    <source>
        <dbReference type="Pfam" id="PF00293"/>
    </source>
</evidence>
<dbReference type="GO" id="GO:0016787">
    <property type="term" value="F:hydrolase activity"/>
    <property type="evidence" value="ECO:0007669"/>
    <property type="project" value="UniProtKB-KW"/>
</dbReference>
<dbReference type="Pfam" id="PF00293">
    <property type="entry name" value="NUDIX"/>
    <property type="match status" value="1"/>
</dbReference>
<sequence>MPTDPTIRLCNVEYFESTGLIERFYNLSMELSGLASKPDFHPTLINLIYKAFFYYIDNLDRRREEGAQYVSSMETNYVIQFLLTYVEVLRNRGRLAPHIVDNWNEFIRLFRERFYTRCRARGKKQRKVAVMMVDDSLEYVLLLRPCRTSTDRSQSLPKGSIDGIEQPIEAAIREAYEETQVYVAPYLYDPFCVYFSNIKARMAVCPWLISKLNRYDFLAGFAIITRTEPEPYVESQSQITTYYFVAPGISRSVLQDARPLSSEEIEATYVHPIATTLAADDWRGHNLTPKQGTATKELLRRVSGLRKRRGVLPAPRLNSKAQLDDWQFLSFLAAL</sequence>
<keyword evidence="3" id="KW-1185">Reference proteome</keyword>
<accession>A0A4Z1SNJ5</accession>
<dbReference type="Proteomes" id="UP000315496">
    <property type="component" value="Chromosome 5"/>
</dbReference>
<feature type="domain" description="Nudix hydrolase" evidence="1">
    <location>
        <begin position="124"/>
        <end position="181"/>
    </location>
</feature>
<proteinExistence type="predicted"/>
<dbReference type="EMBL" id="VDLU01000005">
    <property type="protein sequence ID" value="TNJ26445.1"/>
    <property type="molecule type" value="Genomic_DNA"/>
</dbReference>
<dbReference type="Gene3D" id="3.90.79.10">
    <property type="entry name" value="Nucleoside Triphosphate Pyrophosphohydrolase"/>
    <property type="match status" value="1"/>
</dbReference>
<dbReference type="OrthoDB" id="2011998at2759"/>
<dbReference type="VEuPathDB" id="GiardiaDB:GMRT_10344"/>
<comment type="caution">
    <text evidence="2">The sequence shown here is derived from an EMBL/GenBank/DDBJ whole genome shotgun (WGS) entry which is preliminary data.</text>
</comment>